<proteinExistence type="predicted"/>
<dbReference type="VEuPathDB" id="FungiDB:TAPDE_000452"/>
<comment type="caution">
    <text evidence="2">The sequence shown here is derived from an EMBL/GenBank/DDBJ whole genome shotgun (WGS) entry which is preliminary data.</text>
</comment>
<gene>
    <name evidence="2" type="ORF">TAPDE_000452</name>
</gene>
<organism evidence="2 3">
    <name type="scientific">Taphrina deformans (strain PYCC 5710 / ATCC 11124 / CBS 356.35 / IMI 108563 / JCM 9778 / NBRC 8474)</name>
    <name type="common">Peach leaf curl fungus</name>
    <name type="synonym">Lalaria deformans</name>
    <dbReference type="NCBI Taxonomy" id="1097556"/>
    <lineage>
        <taxon>Eukaryota</taxon>
        <taxon>Fungi</taxon>
        <taxon>Dikarya</taxon>
        <taxon>Ascomycota</taxon>
        <taxon>Taphrinomycotina</taxon>
        <taxon>Taphrinomycetes</taxon>
        <taxon>Taphrinales</taxon>
        <taxon>Taphrinaceae</taxon>
        <taxon>Taphrina</taxon>
    </lineage>
</organism>
<feature type="region of interest" description="Disordered" evidence="1">
    <location>
        <begin position="375"/>
        <end position="536"/>
    </location>
</feature>
<feature type="compositionally biased region" description="Basic and acidic residues" evidence="1">
    <location>
        <begin position="397"/>
        <end position="406"/>
    </location>
</feature>
<sequence length="633" mass="68487">MSKCRITILLFSVEQEKTCFNPLIVVNDTHTIAELVKKALELYTKNAKLPRHDLKVLALNTINAGVLSTIADDGDLVSDVLGERATLTVVVKDAINLMEPLARPSTQLLTPVPSTSSSVDLNAWQSKLQAPPKVYERIPKQAGVSTTSKKRKISTQEGPSSGRQRSSKRREQRRALQTKILPESVQSLSVATNSLLNVAKPKPVETESLPEFRHPSGKRQSSELSEAAEDGFQFTRPSTVSEVMSTTRHPDKATPPSRTLEEVSAVKCLDESFQVRSEEGVTQPCEQVKPGSPYTCFIDKDKNVLQSQTTQQLCSPKPSNIPNTSPNVALTATNLQLSQQQISPSSQRQSSKADVISVASSSVHSSHILKLSEKSADLVKSTPCPPVSSEASAVKESGSEPEKSETDSSLNSELLNFLSPSESHAGSTAAPSPVRVASIGSGVDDSSDSSSMKSGEQSSSDTSDDGGDASEAEVEPEVEPEAQSTTFLETARSSPVTSQVTDPYPELEADNADIGQPQATSTADRERYLPMRPGLRTTYRPLSFLHEQSLREKDDLSKLAQSPSKMSMSQILPDTRDEVESEVEGEDDDTDSSTTDSDDSDLDNNVPAEKRARPAKQNTRKRQSQGARGLLEL</sequence>
<feature type="region of interest" description="Disordered" evidence="1">
    <location>
        <begin position="308"/>
        <end position="327"/>
    </location>
</feature>
<protein>
    <submittedName>
        <fullName evidence="2">Uncharacterized protein</fullName>
    </submittedName>
</protein>
<feature type="region of interest" description="Disordered" evidence="1">
    <location>
        <begin position="135"/>
        <end position="180"/>
    </location>
</feature>
<feature type="compositionally biased region" description="Low complexity" evidence="1">
    <location>
        <begin position="438"/>
        <end position="461"/>
    </location>
</feature>
<feature type="region of interest" description="Disordered" evidence="1">
    <location>
        <begin position="206"/>
        <end position="260"/>
    </location>
</feature>
<feature type="compositionally biased region" description="Polar residues" evidence="1">
    <location>
        <begin position="235"/>
        <end position="247"/>
    </location>
</feature>
<feature type="compositionally biased region" description="Polar residues" evidence="1">
    <location>
        <begin position="483"/>
        <end position="501"/>
    </location>
</feature>
<evidence type="ECO:0000313" key="2">
    <source>
        <dbReference type="EMBL" id="CCG80816.1"/>
    </source>
</evidence>
<reference evidence="2 3" key="1">
    <citation type="journal article" date="2013" name="MBio">
        <title>Genome sequencing of the plant pathogen Taphrina deformans, the causal agent of peach leaf curl.</title>
        <authorList>
            <person name="Cisse O.H."/>
            <person name="Almeida J.M.G.C.F."/>
            <person name="Fonseca A."/>
            <person name="Kumar A.A."/>
            <person name="Salojaervi J."/>
            <person name="Overmyer K."/>
            <person name="Hauser P.M."/>
            <person name="Pagni M."/>
        </authorList>
    </citation>
    <scope>NUCLEOTIDE SEQUENCE [LARGE SCALE GENOMIC DNA]</scope>
    <source>
        <strain evidence="3">PYCC 5710 / ATCC 11124 / CBS 356.35 / IMI 108563 / JCM 9778 / NBRC 8474</strain>
    </source>
</reference>
<dbReference type="AlphaFoldDB" id="R4X6L4"/>
<dbReference type="Proteomes" id="UP000013776">
    <property type="component" value="Unassembled WGS sequence"/>
</dbReference>
<feature type="region of interest" description="Disordered" evidence="1">
    <location>
        <begin position="549"/>
        <end position="633"/>
    </location>
</feature>
<evidence type="ECO:0000313" key="3">
    <source>
        <dbReference type="Proteomes" id="UP000013776"/>
    </source>
</evidence>
<dbReference type="EMBL" id="CAHR02000015">
    <property type="protein sequence ID" value="CCG80816.1"/>
    <property type="molecule type" value="Genomic_DNA"/>
</dbReference>
<feature type="compositionally biased region" description="Polar residues" evidence="1">
    <location>
        <begin position="559"/>
        <end position="572"/>
    </location>
</feature>
<name>R4X6L4_TAPDE</name>
<keyword evidence="3" id="KW-1185">Reference proteome</keyword>
<evidence type="ECO:0000256" key="1">
    <source>
        <dbReference type="SAM" id="MobiDB-lite"/>
    </source>
</evidence>
<accession>R4X6L4</accession>
<feature type="compositionally biased region" description="Acidic residues" evidence="1">
    <location>
        <begin position="462"/>
        <end position="480"/>
    </location>
</feature>
<feature type="compositionally biased region" description="Low complexity" evidence="1">
    <location>
        <begin position="408"/>
        <end position="423"/>
    </location>
</feature>
<feature type="compositionally biased region" description="Acidic residues" evidence="1">
    <location>
        <begin position="577"/>
        <end position="602"/>
    </location>
</feature>